<evidence type="ECO:0000313" key="2">
    <source>
        <dbReference type="Proteomes" id="UP000485058"/>
    </source>
</evidence>
<reference evidence="1 2" key="1">
    <citation type="submission" date="2020-02" db="EMBL/GenBank/DDBJ databases">
        <title>Draft genome sequence of Haematococcus lacustris strain NIES-144.</title>
        <authorList>
            <person name="Morimoto D."/>
            <person name="Nakagawa S."/>
            <person name="Yoshida T."/>
            <person name="Sawayama S."/>
        </authorList>
    </citation>
    <scope>NUCLEOTIDE SEQUENCE [LARGE SCALE GENOMIC DNA]</scope>
    <source>
        <strain evidence="1 2">NIES-144</strain>
    </source>
</reference>
<proteinExistence type="predicted"/>
<protein>
    <submittedName>
        <fullName evidence="1">Uncharacterized protein</fullName>
    </submittedName>
</protein>
<sequence>MKRAGRAGQLLTPLCVKGSNVSIYDEVQASASAGFGRSALCPLVVVPPFQPPCVCLVCMAAVGGGHGGGVHGAPWACQAAGGVAAAGAVLLARPGSAASQGQGVPWPGLQAAARQATQGPAAAAACWGTVTSLPSRACPAHSPPCCLACASLPCAGSSVLCCAAMPGPLGRAAGCGAAARQACSSCVVGLVTGEGQPGDVGCTSIPAGRSVPVAQGGLGICRREGRGDGRRPPRRLLRAALRDCTSSSAVGRAPGLLSQHLGEQGGAHNAWGAASLNLCLRHHWVDSEVGSRLLQAAATQPQGSLMQPSSCAVAGTRPHCRSHTICTIPPHLIHPH</sequence>
<evidence type="ECO:0000313" key="1">
    <source>
        <dbReference type="EMBL" id="GFH14154.1"/>
    </source>
</evidence>
<accession>A0A699Z5G1</accession>
<keyword evidence="2" id="KW-1185">Reference proteome</keyword>
<gene>
    <name evidence="1" type="ORF">HaLaN_10152</name>
</gene>
<dbReference type="Proteomes" id="UP000485058">
    <property type="component" value="Unassembled WGS sequence"/>
</dbReference>
<organism evidence="1 2">
    <name type="scientific">Haematococcus lacustris</name>
    <name type="common">Green alga</name>
    <name type="synonym">Haematococcus pluvialis</name>
    <dbReference type="NCBI Taxonomy" id="44745"/>
    <lineage>
        <taxon>Eukaryota</taxon>
        <taxon>Viridiplantae</taxon>
        <taxon>Chlorophyta</taxon>
        <taxon>core chlorophytes</taxon>
        <taxon>Chlorophyceae</taxon>
        <taxon>CS clade</taxon>
        <taxon>Chlamydomonadales</taxon>
        <taxon>Haematococcaceae</taxon>
        <taxon>Haematococcus</taxon>
    </lineage>
</organism>
<dbReference type="EMBL" id="BLLF01000693">
    <property type="protein sequence ID" value="GFH14154.1"/>
    <property type="molecule type" value="Genomic_DNA"/>
</dbReference>
<name>A0A699Z5G1_HAELA</name>
<dbReference type="AlphaFoldDB" id="A0A699Z5G1"/>
<comment type="caution">
    <text evidence="1">The sequence shown here is derived from an EMBL/GenBank/DDBJ whole genome shotgun (WGS) entry which is preliminary data.</text>
</comment>